<evidence type="ECO:0000256" key="3">
    <source>
        <dbReference type="ARBA" id="ARBA00022679"/>
    </source>
</evidence>
<dbReference type="AlphaFoldDB" id="A0A4R5UQU2"/>
<dbReference type="InterPro" id="IPR029044">
    <property type="entry name" value="Nucleotide-diphossugar_trans"/>
</dbReference>
<dbReference type="EMBL" id="SMUV01000074">
    <property type="protein sequence ID" value="TDK41363.1"/>
    <property type="molecule type" value="Genomic_DNA"/>
</dbReference>
<dbReference type="GO" id="GO:0009103">
    <property type="term" value="P:lipopolysaccharide biosynthetic process"/>
    <property type="evidence" value="ECO:0007669"/>
    <property type="project" value="UniProtKB-KW"/>
</dbReference>
<dbReference type="SUPFAM" id="SSF53448">
    <property type="entry name" value="Nucleotide-diphospho-sugar transferases"/>
    <property type="match status" value="1"/>
</dbReference>
<keyword evidence="10" id="KW-1185">Reference proteome</keyword>
<evidence type="ECO:0000256" key="6">
    <source>
        <dbReference type="ARBA" id="ARBA00022989"/>
    </source>
</evidence>
<keyword evidence="4" id="KW-0812">Transmembrane</keyword>
<dbReference type="InterPro" id="IPR001173">
    <property type="entry name" value="Glyco_trans_2-like"/>
</dbReference>
<keyword evidence="3 9" id="KW-0808">Transferase</keyword>
<accession>A0A4R5UQU2</accession>
<evidence type="ECO:0000313" key="10">
    <source>
        <dbReference type="Proteomes" id="UP000295301"/>
    </source>
</evidence>
<keyword evidence="5" id="KW-0448">Lipopolysaccharide biosynthesis</keyword>
<evidence type="ECO:0000259" key="8">
    <source>
        <dbReference type="Pfam" id="PF00535"/>
    </source>
</evidence>
<gene>
    <name evidence="9" type="ORF">E1832_22025</name>
</gene>
<protein>
    <submittedName>
        <fullName evidence="9">Glycosyltransferase family 2 protein</fullName>
    </submittedName>
</protein>
<keyword evidence="2" id="KW-0328">Glycosyltransferase</keyword>
<evidence type="ECO:0000256" key="2">
    <source>
        <dbReference type="ARBA" id="ARBA00022676"/>
    </source>
</evidence>
<dbReference type="GO" id="GO:0099621">
    <property type="term" value="F:undecaprenyl-phosphate 4-deoxy-4-formamido-L-arabinose transferase activity"/>
    <property type="evidence" value="ECO:0007669"/>
    <property type="project" value="TreeGrafter"/>
</dbReference>
<evidence type="ECO:0000256" key="7">
    <source>
        <dbReference type="ARBA" id="ARBA00023136"/>
    </source>
</evidence>
<feature type="domain" description="Glycosyltransferase 2-like" evidence="8">
    <location>
        <begin position="4"/>
        <end position="167"/>
    </location>
</feature>
<dbReference type="PANTHER" id="PTHR48090:SF3">
    <property type="entry name" value="UNDECAPRENYL-PHOSPHATE 4-DEOXY-4-FORMAMIDO-L-ARABINOSE TRANSFERASE"/>
    <property type="match status" value="1"/>
</dbReference>
<keyword evidence="7" id="KW-0472">Membrane</keyword>
<evidence type="ECO:0000313" key="9">
    <source>
        <dbReference type="EMBL" id="TDK41363.1"/>
    </source>
</evidence>
<reference evidence="9 10" key="1">
    <citation type="submission" date="2019-03" db="EMBL/GenBank/DDBJ databases">
        <title>Ruegeria lutea sp. nov., a novel strain, isolated from marine sediment, the Masan Bay, South Korea.</title>
        <authorList>
            <person name="Kim J."/>
            <person name="Kim D.-Y."/>
            <person name="Lee S.-S."/>
        </authorList>
    </citation>
    <scope>NUCLEOTIDE SEQUENCE [LARGE SCALE GENOMIC DNA]</scope>
    <source>
        <strain evidence="9 10">318-1</strain>
    </source>
</reference>
<dbReference type="CDD" id="cd04179">
    <property type="entry name" value="DPM_DPG-synthase_like"/>
    <property type="match status" value="1"/>
</dbReference>
<organism evidence="9 10">
    <name type="scientific">Antarcticimicrobium luteum</name>
    <dbReference type="NCBI Taxonomy" id="2547397"/>
    <lineage>
        <taxon>Bacteria</taxon>
        <taxon>Pseudomonadati</taxon>
        <taxon>Pseudomonadota</taxon>
        <taxon>Alphaproteobacteria</taxon>
        <taxon>Rhodobacterales</taxon>
        <taxon>Paracoccaceae</taxon>
        <taxon>Antarcticimicrobium</taxon>
    </lineage>
</organism>
<comment type="caution">
    <text evidence="9">The sequence shown here is derived from an EMBL/GenBank/DDBJ whole genome shotgun (WGS) entry which is preliminary data.</text>
</comment>
<dbReference type="Gene3D" id="3.90.550.10">
    <property type="entry name" value="Spore Coat Polysaccharide Biosynthesis Protein SpsA, Chain A"/>
    <property type="match status" value="1"/>
</dbReference>
<dbReference type="RefSeq" id="WP_133361931.1">
    <property type="nucleotide sequence ID" value="NZ_SMUV01000074.1"/>
</dbReference>
<sequence>MQLSIVIPMHNEAENVSALVREIDSACAGLPDKELILVDDGSSDDTAKLIRALQDEFPWLRLVQHPRAGGQSAAVHSGVLAARGQVICTLDGDMQNPPSEIPKLVAPLLAADAPDDLGLVAGQRVKRQDTWSKKIASKLANGLRAWMLNDHTRDTGCGLKAFRRDAFLRLPFFNHMHRYLPALFARDGWQVAHVDVSHRERGGGTSKYNNLQRALVGIYDLIGVAWLIRRAKTVRPVDPAARDRDEGTAA</sequence>
<dbReference type="GO" id="GO:0005886">
    <property type="term" value="C:plasma membrane"/>
    <property type="evidence" value="ECO:0007669"/>
    <property type="project" value="TreeGrafter"/>
</dbReference>
<dbReference type="InterPro" id="IPR050256">
    <property type="entry name" value="Glycosyltransferase_2"/>
</dbReference>
<evidence type="ECO:0000256" key="5">
    <source>
        <dbReference type="ARBA" id="ARBA00022985"/>
    </source>
</evidence>
<dbReference type="Proteomes" id="UP000295301">
    <property type="component" value="Unassembled WGS sequence"/>
</dbReference>
<dbReference type="Pfam" id="PF00535">
    <property type="entry name" value="Glycos_transf_2"/>
    <property type="match status" value="1"/>
</dbReference>
<evidence type="ECO:0000256" key="1">
    <source>
        <dbReference type="ARBA" id="ARBA00022475"/>
    </source>
</evidence>
<keyword evidence="1" id="KW-1003">Cell membrane</keyword>
<dbReference type="PANTHER" id="PTHR48090">
    <property type="entry name" value="UNDECAPRENYL-PHOSPHATE 4-DEOXY-4-FORMAMIDO-L-ARABINOSE TRANSFERASE-RELATED"/>
    <property type="match status" value="1"/>
</dbReference>
<name>A0A4R5UQU2_9RHOB</name>
<dbReference type="OrthoDB" id="9807795at2"/>
<keyword evidence="6" id="KW-1133">Transmembrane helix</keyword>
<evidence type="ECO:0000256" key="4">
    <source>
        <dbReference type="ARBA" id="ARBA00022692"/>
    </source>
</evidence>
<dbReference type="FunFam" id="3.90.550.10:FF:000170">
    <property type="entry name" value="Dolichol-phosphate mannosyltransferase"/>
    <property type="match status" value="1"/>
</dbReference>
<proteinExistence type="predicted"/>